<sequence length="340" mass="36652">MGKFSLRTSGWRHAETIDRQGFSPSRQANANHPILEQCAMPTADANEQKKPVVKLLETAKGLAEYSEYGQGPVVVSIHGAMGGYDQSLILAKTVLTGDFRVIAISRPGYLGTPLASGASPEAQADLLAALLDALAIPAAIVIAISGGGPTAIQFALRHPQRCQSLVLVSTVSCPNTYKVPGRFQMLKFMAQLPGLPTLLRKSTLKNMEKSMQRSVSDLSLLQQLKANQECGALFQALILSTFEQMGKRIQGSENDFHNTQTGVYPLEAVQVPTLIVHGTNDPLVNFEEHALTAQQRIPGAELLVLEHGEHAAIFTHCALVRAKVAAFLKTFQTNPQVPSP</sequence>
<dbReference type="PANTHER" id="PTHR43798:SF33">
    <property type="entry name" value="HYDROLASE, PUTATIVE (AFU_ORTHOLOGUE AFUA_2G14860)-RELATED"/>
    <property type="match status" value="1"/>
</dbReference>
<evidence type="ECO:0000313" key="3">
    <source>
        <dbReference type="Proteomes" id="UP001308005"/>
    </source>
</evidence>
<dbReference type="PRINTS" id="PR00111">
    <property type="entry name" value="ABHYDROLASE"/>
</dbReference>
<comment type="caution">
    <text evidence="2">The sequence shown here is derived from an EMBL/GenBank/DDBJ whole genome shotgun (WGS) entry which is preliminary data.</text>
</comment>
<feature type="domain" description="AB hydrolase-1" evidence="1">
    <location>
        <begin position="72"/>
        <end position="316"/>
    </location>
</feature>
<dbReference type="GO" id="GO:0016787">
    <property type="term" value="F:hydrolase activity"/>
    <property type="evidence" value="ECO:0007669"/>
    <property type="project" value="UniProtKB-KW"/>
</dbReference>
<reference evidence="3" key="1">
    <citation type="submission" date="2023-07" db="EMBL/GenBank/DDBJ databases">
        <title>The carbon used by Thiothrix.</title>
        <authorList>
            <person name="Chen L."/>
        </authorList>
    </citation>
    <scope>NUCLEOTIDE SEQUENCE [LARGE SCALE GENOMIC DNA]</scope>
</reference>
<protein>
    <submittedName>
        <fullName evidence="2">Alpha/beta hydrolase</fullName>
    </submittedName>
</protein>
<dbReference type="InterPro" id="IPR000073">
    <property type="entry name" value="AB_hydrolase_1"/>
</dbReference>
<name>A0ABU6D4D9_9GAMM</name>
<dbReference type="InterPro" id="IPR029058">
    <property type="entry name" value="AB_hydrolase_fold"/>
</dbReference>
<evidence type="ECO:0000313" key="2">
    <source>
        <dbReference type="EMBL" id="MEB4593178.1"/>
    </source>
</evidence>
<evidence type="ECO:0000259" key="1">
    <source>
        <dbReference type="Pfam" id="PF00561"/>
    </source>
</evidence>
<gene>
    <name evidence="2" type="ORF">VSS37_19525</name>
</gene>
<dbReference type="PANTHER" id="PTHR43798">
    <property type="entry name" value="MONOACYLGLYCEROL LIPASE"/>
    <property type="match status" value="1"/>
</dbReference>
<dbReference type="Gene3D" id="3.40.50.1820">
    <property type="entry name" value="alpha/beta hydrolase"/>
    <property type="match status" value="1"/>
</dbReference>
<dbReference type="Proteomes" id="UP001308005">
    <property type="component" value="Unassembled WGS sequence"/>
</dbReference>
<organism evidence="2 3">
    <name type="scientific">Candidatus Thiothrix phosphatis</name>
    <dbReference type="NCBI Taxonomy" id="3112415"/>
    <lineage>
        <taxon>Bacteria</taxon>
        <taxon>Pseudomonadati</taxon>
        <taxon>Pseudomonadota</taxon>
        <taxon>Gammaproteobacteria</taxon>
        <taxon>Thiotrichales</taxon>
        <taxon>Thiotrichaceae</taxon>
        <taxon>Thiothrix</taxon>
    </lineage>
</organism>
<dbReference type="Pfam" id="PF00561">
    <property type="entry name" value="Abhydrolase_1"/>
    <property type="match status" value="1"/>
</dbReference>
<dbReference type="InterPro" id="IPR050266">
    <property type="entry name" value="AB_hydrolase_sf"/>
</dbReference>
<accession>A0ABU6D4D9</accession>
<dbReference type="RefSeq" id="WP_324697919.1">
    <property type="nucleotide sequence ID" value="NZ_JAYMYJ010000152.1"/>
</dbReference>
<keyword evidence="3" id="KW-1185">Reference proteome</keyword>
<keyword evidence="2" id="KW-0378">Hydrolase</keyword>
<reference evidence="2 3" key="2">
    <citation type="submission" date="2024-01" db="EMBL/GenBank/DDBJ databases">
        <authorList>
            <person name="Xie X."/>
        </authorList>
    </citation>
    <scope>NUCLEOTIDE SEQUENCE [LARGE SCALE GENOMIC DNA]</scope>
    <source>
        <strain evidence="2">SCUT-1</strain>
    </source>
</reference>
<dbReference type="EMBL" id="JAYMYJ010000152">
    <property type="protein sequence ID" value="MEB4593178.1"/>
    <property type="molecule type" value="Genomic_DNA"/>
</dbReference>
<proteinExistence type="predicted"/>
<dbReference type="SUPFAM" id="SSF53474">
    <property type="entry name" value="alpha/beta-Hydrolases"/>
    <property type="match status" value="1"/>
</dbReference>